<dbReference type="HOGENOM" id="CLU_2093350_0_0_9"/>
<dbReference type="EMBL" id="CP001638">
    <property type="protein sequence ID" value="ACS23577.1"/>
    <property type="molecule type" value="Genomic_DNA"/>
</dbReference>
<organism evidence="1">
    <name type="scientific">Geobacillus sp. (strain WCH70)</name>
    <dbReference type="NCBI Taxonomy" id="471223"/>
    <lineage>
        <taxon>Bacteria</taxon>
        <taxon>Bacillati</taxon>
        <taxon>Bacillota</taxon>
        <taxon>Bacilli</taxon>
        <taxon>Bacillales</taxon>
        <taxon>Anoxybacillaceae</taxon>
        <taxon>Geobacillus</taxon>
    </lineage>
</organism>
<reference evidence="1" key="1">
    <citation type="submission" date="2009-06" db="EMBL/GenBank/DDBJ databases">
        <title>Complete sequence of chromosome of Geopacillus sp. WCH70.</title>
        <authorList>
            <consortium name="US DOE Joint Genome Institute"/>
            <person name="Lucas S."/>
            <person name="Copeland A."/>
            <person name="Lapidus A."/>
            <person name="Glavina del Rio T."/>
            <person name="Dalin E."/>
            <person name="Tice H."/>
            <person name="Bruce D."/>
            <person name="Goodwin L."/>
            <person name="Pitluck S."/>
            <person name="Chertkov O."/>
            <person name="Brettin T."/>
            <person name="Detter J.C."/>
            <person name="Han C."/>
            <person name="Larimer F."/>
            <person name="Land M."/>
            <person name="Hauser L."/>
            <person name="Kyrpides N."/>
            <person name="Mikhailova N."/>
            <person name="Brumm P."/>
            <person name="Mead D.A."/>
            <person name="Richardson P."/>
        </authorList>
    </citation>
    <scope>NUCLEOTIDE SEQUENCE [LARGE SCALE GENOMIC DNA]</scope>
    <source>
        <strain evidence="1">WCH70</strain>
    </source>
</reference>
<accession>C5D6R0</accession>
<dbReference type="KEGG" id="gwc:GWCH70_0684"/>
<sequence>MSMLIRSFVAAFPQLKSPLHSPSLRSCFSIHFCNEAFKKKLLKRHDQFFLPTTKAMNVNGRKEAKHYYTYSDEKRKAFAKISSNFTNLDKIQQIVGFFIKNKTEREIYDEICYSTA</sequence>
<evidence type="ECO:0000313" key="1">
    <source>
        <dbReference type="EMBL" id="ACS23577.1"/>
    </source>
</evidence>
<gene>
    <name evidence="1" type="ordered locus">GWCH70_0684</name>
</gene>
<protein>
    <submittedName>
        <fullName evidence="1">Uncharacterized protein</fullName>
    </submittedName>
</protein>
<proteinExistence type="predicted"/>
<dbReference type="STRING" id="471223.GWCH70_0684"/>
<dbReference type="AlphaFoldDB" id="C5D6R0"/>
<name>C5D6R0_GEOSW</name>